<feature type="domain" description="NAC" evidence="6">
    <location>
        <begin position="8"/>
        <end position="157"/>
    </location>
</feature>
<reference evidence="7 8" key="2">
    <citation type="journal article" date="2017" name="Front. Plant Sci.">
        <title>Gene Classification and Mining of Molecular Markers Useful in Red Clover (Trifolium pratense) Breeding.</title>
        <authorList>
            <person name="Istvanek J."/>
            <person name="Dluhosova J."/>
            <person name="Dluhos P."/>
            <person name="Patkova L."/>
            <person name="Nedelnik J."/>
            <person name="Repkova J."/>
        </authorList>
    </citation>
    <scope>NUCLEOTIDE SEQUENCE [LARGE SCALE GENOMIC DNA]</scope>
    <source>
        <strain evidence="8">cv. Tatra</strain>
        <tissue evidence="7">Young leaves</tissue>
    </source>
</reference>
<proteinExistence type="predicted"/>
<dbReference type="GO" id="GO:0003677">
    <property type="term" value="F:DNA binding"/>
    <property type="evidence" value="ECO:0007669"/>
    <property type="project" value="UniProtKB-KW"/>
</dbReference>
<dbReference type="SUPFAM" id="SSF101941">
    <property type="entry name" value="NAC domain"/>
    <property type="match status" value="1"/>
</dbReference>
<comment type="caution">
    <text evidence="7">The sequence shown here is derived from an EMBL/GenBank/DDBJ whole genome shotgun (WGS) entry which is preliminary data.</text>
</comment>
<accession>A0A2K3PFA3</accession>
<dbReference type="GO" id="GO:0006355">
    <property type="term" value="P:regulation of DNA-templated transcription"/>
    <property type="evidence" value="ECO:0007669"/>
    <property type="project" value="InterPro"/>
</dbReference>
<dbReference type="InterPro" id="IPR003441">
    <property type="entry name" value="NAC-dom"/>
</dbReference>
<dbReference type="GO" id="GO:0005634">
    <property type="term" value="C:nucleus"/>
    <property type="evidence" value="ECO:0007669"/>
    <property type="project" value="UniProtKB-SubCell"/>
</dbReference>
<evidence type="ECO:0000313" key="7">
    <source>
        <dbReference type="EMBL" id="PNY13915.1"/>
    </source>
</evidence>
<evidence type="ECO:0000256" key="1">
    <source>
        <dbReference type="ARBA" id="ARBA00004123"/>
    </source>
</evidence>
<protein>
    <submittedName>
        <fullName evidence="7">NAC domain-containing protein</fullName>
    </submittedName>
</protein>
<comment type="subcellular location">
    <subcellularLocation>
        <location evidence="1">Nucleus</location>
    </subcellularLocation>
</comment>
<dbReference type="PANTHER" id="PTHR31744:SF236">
    <property type="entry name" value="NAC DOMAIN-CONTAINING PROTEIN 105"/>
    <property type="match status" value="1"/>
</dbReference>
<gene>
    <name evidence="7" type="ORF">L195_g010583</name>
</gene>
<dbReference type="Gene3D" id="2.170.150.80">
    <property type="entry name" value="NAC domain"/>
    <property type="match status" value="1"/>
</dbReference>
<evidence type="ECO:0000256" key="3">
    <source>
        <dbReference type="ARBA" id="ARBA00023125"/>
    </source>
</evidence>
<organism evidence="7 8">
    <name type="scientific">Trifolium pratense</name>
    <name type="common">Red clover</name>
    <dbReference type="NCBI Taxonomy" id="57577"/>
    <lineage>
        <taxon>Eukaryota</taxon>
        <taxon>Viridiplantae</taxon>
        <taxon>Streptophyta</taxon>
        <taxon>Embryophyta</taxon>
        <taxon>Tracheophyta</taxon>
        <taxon>Spermatophyta</taxon>
        <taxon>Magnoliopsida</taxon>
        <taxon>eudicotyledons</taxon>
        <taxon>Gunneridae</taxon>
        <taxon>Pentapetalae</taxon>
        <taxon>rosids</taxon>
        <taxon>fabids</taxon>
        <taxon>Fabales</taxon>
        <taxon>Fabaceae</taxon>
        <taxon>Papilionoideae</taxon>
        <taxon>50 kb inversion clade</taxon>
        <taxon>NPAAA clade</taxon>
        <taxon>Hologalegina</taxon>
        <taxon>IRL clade</taxon>
        <taxon>Trifolieae</taxon>
        <taxon>Trifolium</taxon>
    </lineage>
</organism>
<dbReference type="FunFam" id="2.170.150.80:FF:000003">
    <property type="entry name" value="NAC domain-containing protein"/>
    <property type="match status" value="1"/>
</dbReference>
<dbReference type="STRING" id="57577.A0A2K3PFA3"/>
<dbReference type="PANTHER" id="PTHR31744">
    <property type="entry name" value="PROTEIN CUP-SHAPED COTYLEDON 2-RELATED"/>
    <property type="match status" value="1"/>
</dbReference>
<dbReference type="InterPro" id="IPR036093">
    <property type="entry name" value="NAC_dom_sf"/>
</dbReference>
<keyword evidence="5" id="KW-0539">Nucleus</keyword>
<sequence length="360" mass="41378">MESMESCVPPGFRFHPTDEELVGYYLRKKIASQKIDLDVIREIDLYRIEPWDLQERCRIGYEEQNEWYFFSHKDKKYPTGTRTNRATMAGFWKATGRDKAVYDKMKLIGMRKTLVFYKGRAPNGQKSDWIMHEYRLESDENGPPQEEGWVVCRAFKKRTTNSQNTKRTIEGWDTTSYFYEEAPCGIINNSMVDPIELISRQPQSYLSQTYNMCKQEIEACMHAEQFVQLPQLESPSLPLLVKRPSTVSLVSSEINNDDTDDQNRLLLLSNNNNTTTTTTNTNNVTDWRALDKFVASQLSHEVETDQGVLLSSFGATNNNHSSDMALMLLQQSSRDEGNKLSPFLNGSSDCSDIGICIFEK</sequence>
<keyword evidence="2" id="KW-0805">Transcription regulation</keyword>
<evidence type="ECO:0000259" key="6">
    <source>
        <dbReference type="PROSITE" id="PS51005"/>
    </source>
</evidence>
<dbReference type="Pfam" id="PF02365">
    <property type="entry name" value="NAM"/>
    <property type="match status" value="1"/>
</dbReference>
<reference evidence="7 8" key="1">
    <citation type="journal article" date="2014" name="Am. J. Bot.">
        <title>Genome assembly and annotation for red clover (Trifolium pratense; Fabaceae).</title>
        <authorList>
            <person name="Istvanek J."/>
            <person name="Jaros M."/>
            <person name="Krenek A."/>
            <person name="Repkova J."/>
        </authorList>
    </citation>
    <scope>NUCLEOTIDE SEQUENCE [LARGE SCALE GENOMIC DNA]</scope>
    <source>
        <strain evidence="8">cv. Tatra</strain>
        <tissue evidence="7">Young leaves</tissue>
    </source>
</reference>
<evidence type="ECO:0000256" key="4">
    <source>
        <dbReference type="ARBA" id="ARBA00023163"/>
    </source>
</evidence>
<name>A0A2K3PFA3_TRIPR</name>
<dbReference type="Proteomes" id="UP000236291">
    <property type="component" value="Unassembled WGS sequence"/>
</dbReference>
<dbReference type="AlphaFoldDB" id="A0A2K3PFA3"/>
<dbReference type="EMBL" id="ASHM01006435">
    <property type="protein sequence ID" value="PNY13915.1"/>
    <property type="molecule type" value="Genomic_DNA"/>
</dbReference>
<keyword evidence="4" id="KW-0804">Transcription</keyword>
<keyword evidence="3" id="KW-0238">DNA-binding</keyword>
<evidence type="ECO:0000256" key="2">
    <source>
        <dbReference type="ARBA" id="ARBA00023015"/>
    </source>
</evidence>
<evidence type="ECO:0000313" key="8">
    <source>
        <dbReference type="Proteomes" id="UP000236291"/>
    </source>
</evidence>
<dbReference type="PROSITE" id="PS51005">
    <property type="entry name" value="NAC"/>
    <property type="match status" value="1"/>
</dbReference>
<evidence type="ECO:0000256" key="5">
    <source>
        <dbReference type="ARBA" id="ARBA00023242"/>
    </source>
</evidence>